<comment type="caution">
    <text evidence="5">The sequence shown here is derived from an EMBL/GenBank/DDBJ whole genome shotgun (WGS) entry which is preliminary data.</text>
</comment>
<dbReference type="Pfam" id="PF00011">
    <property type="entry name" value="HSP20"/>
    <property type="match status" value="1"/>
</dbReference>
<dbReference type="PROSITE" id="PS01031">
    <property type="entry name" value="SHSP"/>
    <property type="match status" value="1"/>
</dbReference>
<protein>
    <submittedName>
        <fullName evidence="5">Hsp20/alpha crystallin family protein</fullName>
    </submittedName>
</protein>
<reference evidence="6" key="1">
    <citation type="journal article" date="2019" name="Int. J. Syst. Evol. Microbiol.">
        <title>The Global Catalogue of Microorganisms (GCM) 10K type strain sequencing project: providing services to taxonomists for standard genome sequencing and annotation.</title>
        <authorList>
            <consortium name="The Broad Institute Genomics Platform"/>
            <consortium name="The Broad Institute Genome Sequencing Center for Infectious Disease"/>
            <person name="Wu L."/>
            <person name="Ma J."/>
        </authorList>
    </citation>
    <scope>NUCLEOTIDE SEQUENCE [LARGE SCALE GENOMIC DNA]</scope>
    <source>
        <strain evidence="6">CCUG 60898</strain>
    </source>
</reference>
<dbReference type="EMBL" id="JBHTJP010000034">
    <property type="protein sequence ID" value="MFD0976926.1"/>
    <property type="molecule type" value="Genomic_DNA"/>
</dbReference>
<keyword evidence="6" id="KW-1185">Reference proteome</keyword>
<dbReference type="InterPro" id="IPR044587">
    <property type="entry name" value="HSP21-like"/>
</dbReference>
<feature type="domain" description="SHSP" evidence="4">
    <location>
        <begin position="44"/>
        <end position="158"/>
    </location>
</feature>
<dbReference type="Proteomes" id="UP001597100">
    <property type="component" value="Unassembled WGS sequence"/>
</dbReference>
<dbReference type="Gene3D" id="2.60.40.790">
    <property type="match status" value="1"/>
</dbReference>
<sequence length="158" mass="18347">MSLVKTNKRRNALLSNPFRNDPFFADMMDTRRIWDRFINNEGNQGEMEIIPAMNIKENEKNIKVEMAAPGLTKDDFNITLDEGILSVSAEKEEKEEEKKEGFVRREFSYNTFSRSVSLPENVDEDKEVEATYKDGVLKMTIHKKENQTPKKPKSIKVN</sequence>
<evidence type="ECO:0000259" key="4">
    <source>
        <dbReference type="PROSITE" id="PS01031"/>
    </source>
</evidence>
<organism evidence="5 6">
    <name type="scientific">Salinimicrobium gaetbulicola</name>
    <dbReference type="NCBI Taxonomy" id="999702"/>
    <lineage>
        <taxon>Bacteria</taxon>
        <taxon>Pseudomonadati</taxon>
        <taxon>Bacteroidota</taxon>
        <taxon>Flavobacteriia</taxon>
        <taxon>Flavobacteriales</taxon>
        <taxon>Flavobacteriaceae</taxon>
        <taxon>Salinimicrobium</taxon>
    </lineage>
</organism>
<dbReference type="PANTHER" id="PTHR46733:SF4">
    <property type="entry name" value="HEAT SHOCK PROTEIN 21, CHLOROPLASTIC"/>
    <property type="match status" value="1"/>
</dbReference>
<accession>A0ABW3IFZ6</accession>
<dbReference type="SUPFAM" id="SSF49764">
    <property type="entry name" value="HSP20-like chaperones"/>
    <property type="match status" value="1"/>
</dbReference>
<dbReference type="InterPro" id="IPR002068">
    <property type="entry name" value="A-crystallin/Hsp20_dom"/>
</dbReference>
<dbReference type="PANTHER" id="PTHR46733">
    <property type="entry name" value="26.5 KDA HEAT SHOCK PROTEIN, MITOCHONDRIAL"/>
    <property type="match status" value="1"/>
</dbReference>
<gene>
    <name evidence="5" type="ORF">ACFQ1G_08990</name>
</gene>
<dbReference type="InterPro" id="IPR008978">
    <property type="entry name" value="HSP20-like_chaperone"/>
</dbReference>
<dbReference type="CDD" id="cd06464">
    <property type="entry name" value="ACD_sHsps-like"/>
    <property type="match status" value="1"/>
</dbReference>
<comment type="similarity">
    <text evidence="2 3">Belongs to the small heat shock protein (HSP20) family.</text>
</comment>
<evidence type="ECO:0000256" key="1">
    <source>
        <dbReference type="ARBA" id="ARBA00023016"/>
    </source>
</evidence>
<keyword evidence="1" id="KW-0346">Stress response</keyword>
<evidence type="ECO:0000256" key="2">
    <source>
        <dbReference type="PROSITE-ProRule" id="PRU00285"/>
    </source>
</evidence>
<name>A0ABW3IFZ6_9FLAO</name>
<evidence type="ECO:0000256" key="3">
    <source>
        <dbReference type="RuleBase" id="RU003616"/>
    </source>
</evidence>
<evidence type="ECO:0000313" key="5">
    <source>
        <dbReference type="EMBL" id="MFD0976926.1"/>
    </source>
</evidence>
<proteinExistence type="inferred from homology"/>
<dbReference type="RefSeq" id="WP_380738769.1">
    <property type="nucleotide sequence ID" value="NZ_JBHTJP010000034.1"/>
</dbReference>
<evidence type="ECO:0000313" key="6">
    <source>
        <dbReference type="Proteomes" id="UP001597100"/>
    </source>
</evidence>